<evidence type="ECO:0000313" key="3">
    <source>
        <dbReference type="EMBL" id="GBF88549.1"/>
    </source>
</evidence>
<accession>A0A2V0NN02</accession>
<organism evidence="3 4">
    <name type="scientific">Raphidocelis subcapitata</name>
    <dbReference type="NCBI Taxonomy" id="307507"/>
    <lineage>
        <taxon>Eukaryota</taxon>
        <taxon>Viridiplantae</taxon>
        <taxon>Chlorophyta</taxon>
        <taxon>core chlorophytes</taxon>
        <taxon>Chlorophyceae</taxon>
        <taxon>CS clade</taxon>
        <taxon>Sphaeropleales</taxon>
        <taxon>Selenastraceae</taxon>
        <taxon>Raphidocelis</taxon>
    </lineage>
</organism>
<feature type="transmembrane region" description="Helical" evidence="2">
    <location>
        <begin position="159"/>
        <end position="176"/>
    </location>
</feature>
<feature type="transmembrane region" description="Helical" evidence="2">
    <location>
        <begin position="20"/>
        <end position="40"/>
    </location>
</feature>
<dbReference type="EMBL" id="BDRX01000005">
    <property type="protein sequence ID" value="GBF88549.1"/>
    <property type="molecule type" value="Genomic_DNA"/>
</dbReference>
<evidence type="ECO:0000313" key="4">
    <source>
        <dbReference type="Proteomes" id="UP000247498"/>
    </source>
</evidence>
<dbReference type="AlphaFoldDB" id="A0A2V0NN02"/>
<feature type="transmembrane region" description="Helical" evidence="2">
    <location>
        <begin position="87"/>
        <end position="106"/>
    </location>
</feature>
<dbReference type="Proteomes" id="UP000247498">
    <property type="component" value="Unassembled WGS sequence"/>
</dbReference>
<dbReference type="InParanoid" id="A0A2V0NN02"/>
<keyword evidence="2" id="KW-0812">Transmembrane</keyword>
<protein>
    <submittedName>
        <fullName evidence="3">Uncharacterized protein</fullName>
    </submittedName>
</protein>
<feature type="region of interest" description="Disordered" evidence="1">
    <location>
        <begin position="181"/>
        <end position="204"/>
    </location>
</feature>
<feature type="transmembrane region" description="Helical" evidence="2">
    <location>
        <begin position="118"/>
        <end position="139"/>
    </location>
</feature>
<keyword evidence="2" id="KW-1133">Transmembrane helix</keyword>
<sequence>MPLVAISQWLRRKTAWKQFWTNTSIFLVLQAAIVVLKLRLSALAPELDPPLDYRYKGYSPEEAMAVMGAYSGPARTTAAVMEITDCIYSFAYAALFSGLLGVSIAATRAPEALHLLNLVPLATAVVDVFENCLMLVLLAGPRADAARAVVAASALKWQLLMATGSIVFGTGMYCVVKGGRGGGGKGRRGGEESAAKARKATRRA</sequence>
<evidence type="ECO:0000256" key="2">
    <source>
        <dbReference type="SAM" id="Phobius"/>
    </source>
</evidence>
<comment type="caution">
    <text evidence="3">The sequence shown here is derived from an EMBL/GenBank/DDBJ whole genome shotgun (WGS) entry which is preliminary data.</text>
</comment>
<name>A0A2V0NN02_9CHLO</name>
<proteinExistence type="predicted"/>
<evidence type="ECO:0000256" key="1">
    <source>
        <dbReference type="SAM" id="MobiDB-lite"/>
    </source>
</evidence>
<dbReference type="OrthoDB" id="542890at2759"/>
<keyword evidence="2" id="KW-0472">Membrane</keyword>
<gene>
    <name evidence="3" type="ORF">Rsub_01264</name>
</gene>
<reference evidence="3 4" key="1">
    <citation type="journal article" date="2018" name="Sci. Rep.">
        <title>Raphidocelis subcapitata (=Pseudokirchneriella subcapitata) provides an insight into genome evolution and environmental adaptations in the Sphaeropleales.</title>
        <authorList>
            <person name="Suzuki S."/>
            <person name="Yamaguchi H."/>
            <person name="Nakajima N."/>
            <person name="Kawachi M."/>
        </authorList>
    </citation>
    <scope>NUCLEOTIDE SEQUENCE [LARGE SCALE GENOMIC DNA]</scope>
    <source>
        <strain evidence="3 4">NIES-35</strain>
    </source>
</reference>
<keyword evidence="4" id="KW-1185">Reference proteome</keyword>